<sequence length="158" mass="18390">MNFSISSLLITCIVSTLLIVLLNFLLTTKKNYRFVRSNVIIALSFIIIARLCLPIEYRFTKTIPIPCLMNPLMTFLTYPLILDIPIYVILISLWILGILFNLVRYIRELLYLNRMFKKLEEQSEICKIKNLLPDYNGNNYDVLITSYCDSPKVLGSKK</sequence>
<dbReference type="EMBL" id="JAQNCK010000011">
    <property type="protein sequence ID" value="MDC0828092.1"/>
    <property type="molecule type" value="Genomic_DNA"/>
</dbReference>
<evidence type="ECO:0000313" key="2">
    <source>
        <dbReference type="EMBL" id="MDC0828092.1"/>
    </source>
</evidence>
<keyword evidence="1" id="KW-1133">Transmembrane helix</keyword>
<evidence type="ECO:0008006" key="4">
    <source>
        <dbReference type="Google" id="ProtNLM"/>
    </source>
</evidence>
<evidence type="ECO:0000256" key="1">
    <source>
        <dbReference type="SAM" id="Phobius"/>
    </source>
</evidence>
<protein>
    <recommendedName>
        <fullName evidence="4">Peptidase M56 domain-containing protein</fullName>
    </recommendedName>
</protein>
<feature type="transmembrane region" description="Helical" evidence="1">
    <location>
        <begin position="38"/>
        <end position="57"/>
    </location>
</feature>
<dbReference type="Proteomes" id="UP001220658">
    <property type="component" value="Unassembled WGS sequence"/>
</dbReference>
<reference evidence="2" key="1">
    <citation type="submission" date="2023-01" db="EMBL/GenBank/DDBJ databases">
        <title>Human gut microbiome strain richness.</title>
        <authorList>
            <person name="Chen-Liaw A."/>
        </authorList>
    </citation>
    <scope>NUCLEOTIDE SEQUENCE</scope>
    <source>
        <strain evidence="2">D55st1_G4_D55t1_190419</strain>
    </source>
</reference>
<feature type="transmembrane region" description="Helical" evidence="1">
    <location>
        <begin position="77"/>
        <end position="103"/>
    </location>
</feature>
<keyword evidence="1" id="KW-0472">Membrane</keyword>
<proteinExistence type="predicted"/>
<dbReference type="RefSeq" id="WP_195191262.1">
    <property type="nucleotide sequence ID" value="NZ_JADMUL010000014.1"/>
</dbReference>
<evidence type="ECO:0000313" key="3">
    <source>
        <dbReference type="Proteomes" id="UP001220658"/>
    </source>
</evidence>
<keyword evidence="1" id="KW-0812">Transmembrane</keyword>
<organism evidence="2 3">
    <name type="scientific">Faecalitalea cylindroides</name>
    <dbReference type="NCBI Taxonomy" id="39483"/>
    <lineage>
        <taxon>Bacteria</taxon>
        <taxon>Bacillati</taxon>
        <taxon>Bacillota</taxon>
        <taxon>Erysipelotrichia</taxon>
        <taxon>Erysipelotrichales</taxon>
        <taxon>Erysipelotrichaceae</taxon>
        <taxon>Faecalitalea</taxon>
    </lineage>
</organism>
<name>A0AAW6FSC2_9FIRM</name>
<dbReference type="AlphaFoldDB" id="A0AAW6FSC2"/>
<accession>A0AAW6FSC2</accession>
<comment type="caution">
    <text evidence="2">The sequence shown here is derived from an EMBL/GenBank/DDBJ whole genome shotgun (WGS) entry which is preliminary data.</text>
</comment>
<gene>
    <name evidence="2" type="ORF">POG00_05140</name>
</gene>
<feature type="transmembrane region" description="Helical" evidence="1">
    <location>
        <begin position="6"/>
        <end position="26"/>
    </location>
</feature>